<gene>
    <name evidence="2" type="ORF">JJB74_21065</name>
</gene>
<comment type="caution">
    <text evidence="2">The sequence shown here is derived from an EMBL/GenBank/DDBJ whole genome shotgun (WGS) entry which is preliminary data.</text>
</comment>
<organism evidence="2 3">
    <name type="scientific">Noviherbaspirillum pedocola</name>
    <dbReference type="NCBI Taxonomy" id="2801341"/>
    <lineage>
        <taxon>Bacteria</taxon>
        <taxon>Pseudomonadati</taxon>
        <taxon>Pseudomonadota</taxon>
        <taxon>Betaproteobacteria</taxon>
        <taxon>Burkholderiales</taxon>
        <taxon>Oxalobacteraceae</taxon>
        <taxon>Noviherbaspirillum</taxon>
    </lineage>
</organism>
<keyword evidence="3" id="KW-1185">Reference proteome</keyword>
<evidence type="ECO:0000313" key="2">
    <source>
        <dbReference type="EMBL" id="MBK4737119.1"/>
    </source>
</evidence>
<name>A0A934SWV4_9BURK</name>
<dbReference type="AlphaFoldDB" id="A0A934SWV4"/>
<dbReference type="RefSeq" id="WP_200595150.1">
    <property type="nucleotide sequence ID" value="NZ_JAEPBG010000010.1"/>
</dbReference>
<reference evidence="2" key="1">
    <citation type="submission" date="2021-01" db="EMBL/GenBank/DDBJ databases">
        <title>Genome sequence of strain Noviherbaspirillum sp. DKR-6.</title>
        <authorList>
            <person name="Chaudhary D.K."/>
        </authorList>
    </citation>
    <scope>NUCLEOTIDE SEQUENCE</scope>
    <source>
        <strain evidence="2">DKR-6</strain>
    </source>
</reference>
<proteinExistence type="predicted"/>
<dbReference type="Proteomes" id="UP000622890">
    <property type="component" value="Unassembled WGS sequence"/>
</dbReference>
<protein>
    <submittedName>
        <fullName evidence="2">Uncharacterized protein</fullName>
    </submittedName>
</protein>
<sequence length="168" mass="18275">MAQAPAIMKKLSAPDSQPYDDAGSQKQGEHAREKQNAGPRLHVNEEEFEEQVRFQKEARRSQKLLDMEVSQSPSFLQRAQDMKARSEQSVAALVASDPALSASDPLQEASAKSTAALRNALDRASNLIPPVDIQLQHVDWSPYLVFSDTPLGSSAAPANEPPEKGGNQ</sequence>
<feature type="compositionally biased region" description="Basic and acidic residues" evidence="1">
    <location>
        <begin position="42"/>
        <end position="59"/>
    </location>
</feature>
<accession>A0A934SWV4</accession>
<feature type="region of interest" description="Disordered" evidence="1">
    <location>
        <begin position="1"/>
        <end position="59"/>
    </location>
</feature>
<feature type="region of interest" description="Disordered" evidence="1">
    <location>
        <begin position="149"/>
        <end position="168"/>
    </location>
</feature>
<evidence type="ECO:0000313" key="3">
    <source>
        <dbReference type="Proteomes" id="UP000622890"/>
    </source>
</evidence>
<dbReference type="EMBL" id="JAEPBG010000010">
    <property type="protein sequence ID" value="MBK4737119.1"/>
    <property type="molecule type" value="Genomic_DNA"/>
</dbReference>
<evidence type="ECO:0000256" key="1">
    <source>
        <dbReference type="SAM" id="MobiDB-lite"/>
    </source>
</evidence>